<dbReference type="GO" id="GO:0000287">
    <property type="term" value="F:magnesium ion binding"/>
    <property type="evidence" value="ECO:0007669"/>
    <property type="project" value="InterPro"/>
</dbReference>
<keyword evidence="6" id="KW-0460">Magnesium</keyword>
<keyword evidence="9" id="KW-1185">Reference proteome</keyword>
<keyword evidence="7" id="KW-0732">Signal</keyword>
<reference evidence="8 9" key="1">
    <citation type="journal article" date="2020" name="Microbiol. Resour. Announc.">
        <title>Draft Genome Sequence of a Cladosporium Species Isolated from the Mesophotic Ascidian Didemnum maculosum.</title>
        <authorList>
            <person name="Gioti A."/>
            <person name="Siaperas R."/>
            <person name="Nikolaivits E."/>
            <person name="Le Goff G."/>
            <person name="Ouazzani J."/>
            <person name="Kotoulas G."/>
            <person name="Topakas E."/>
        </authorList>
    </citation>
    <scope>NUCLEOTIDE SEQUENCE [LARGE SCALE GENOMIC DNA]</scope>
    <source>
        <strain evidence="8 9">TM138-S3</strain>
    </source>
</reference>
<proteinExistence type="inferred from homology"/>
<evidence type="ECO:0000313" key="9">
    <source>
        <dbReference type="Proteomes" id="UP000803884"/>
    </source>
</evidence>
<organism evidence="8 9">
    <name type="scientific">Cladosporium halotolerans</name>
    <dbReference type="NCBI Taxonomy" id="1052096"/>
    <lineage>
        <taxon>Eukaryota</taxon>
        <taxon>Fungi</taxon>
        <taxon>Dikarya</taxon>
        <taxon>Ascomycota</taxon>
        <taxon>Pezizomycotina</taxon>
        <taxon>Dothideomycetes</taxon>
        <taxon>Dothideomycetidae</taxon>
        <taxon>Cladosporiales</taxon>
        <taxon>Cladosporiaceae</taxon>
        <taxon>Cladosporium</taxon>
    </lineage>
</organism>
<dbReference type="InterPro" id="IPR036649">
    <property type="entry name" value="Pyrophosphatase_sf"/>
</dbReference>
<keyword evidence="4" id="KW-0479">Metal-binding</keyword>
<evidence type="ECO:0000256" key="4">
    <source>
        <dbReference type="ARBA" id="ARBA00022723"/>
    </source>
</evidence>
<dbReference type="RefSeq" id="XP_069232267.1">
    <property type="nucleotide sequence ID" value="XM_069370603.1"/>
</dbReference>
<dbReference type="SUPFAM" id="SSF50324">
    <property type="entry name" value="Inorganic pyrophosphatase"/>
    <property type="match status" value="1"/>
</dbReference>
<dbReference type="Pfam" id="PF00719">
    <property type="entry name" value="Pyrophosphatase"/>
    <property type="match status" value="1"/>
</dbReference>
<dbReference type="PANTHER" id="PTHR10286">
    <property type="entry name" value="INORGANIC PYROPHOSPHATASE"/>
    <property type="match status" value="1"/>
</dbReference>
<dbReference type="GO" id="GO:0006796">
    <property type="term" value="P:phosphate-containing compound metabolic process"/>
    <property type="evidence" value="ECO:0007669"/>
    <property type="project" value="InterPro"/>
</dbReference>
<dbReference type="AlphaFoldDB" id="A0AB34KZF9"/>
<sequence>MHVTQPFVAAVLAAAANAAPAPYSYGKDNHTSSCTYNGTSGGKFDYDALSLREVGARNTLDWRIWLLHKCQPISFWHDVPLYPYENDTTIVNAVVEIPRWTDGKIEIESEEPLTPIFHDDRNDAPRYVESVWPHRSYPFVYGSIPQTWENPNLDHPFTNEPGDNDPIDFFDIGQDMGYTGQVRQSKVLGALAPNDGGETDWKVLVIDVRDPIAPLVNSVEDVEKFRPGVTEAFRDWFRYYKVARGDGVIPLVGGDYVNASYITEHVLPQGHEWWIDLVSGSEDPDGLDVNQISIAEYDGYVAPSEAAEELEIPTEDDIQPAAPRPAEYDEWYYLDEEFGLIQQGPE</sequence>
<dbReference type="Proteomes" id="UP000803884">
    <property type="component" value="Unassembled WGS sequence"/>
</dbReference>
<dbReference type="InterPro" id="IPR008162">
    <property type="entry name" value="Pyrophosphatase"/>
</dbReference>
<comment type="caution">
    <text evidence="8">The sequence shown here is derived from an EMBL/GenBank/DDBJ whole genome shotgun (WGS) entry which is preliminary data.</text>
</comment>
<gene>
    <name evidence="8" type="ORF">WHR41_01997</name>
</gene>
<evidence type="ECO:0000256" key="7">
    <source>
        <dbReference type="SAM" id="SignalP"/>
    </source>
</evidence>
<feature type="chain" id="PRO_5044279172" description="inorganic diphosphatase" evidence="7">
    <location>
        <begin position="19"/>
        <end position="346"/>
    </location>
</feature>
<comment type="similarity">
    <text evidence="2">Belongs to the PPase family.</text>
</comment>
<evidence type="ECO:0000256" key="2">
    <source>
        <dbReference type="ARBA" id="ARBA00006220"/>
    </source>
</evidence>
<comment type="cofactor">
    <cofactor evidence="1">
        <name>Mg(2+)</name>
        <dbReference type="ChEBI" id="CHEBI:18420"/>
    </cofactor>
</comment>
<name>A0AB34KZF9_9PEZI</name>
<evidence type="ECO:0000256" key="1">
    <source>
        <dbReference type="ARBA" id="ARBA00001946"/>
    </source>
</evidence>
<feature type="signal peptide" evidence="7">
    <location>
        <begin position="1"/>
        <end position="18"/>
    </location>
</feature>
<accession>A0AB34KZF9</accession>
<dbReference type="EC" id="3.6.1.1" evidence="3"/>
<dbReference type="GO" id="GO:0005737">
    <property type="term" value="C:cytoplasm"/>
    <property type="evidence" value="ECO:0007669"/>
    <property type="project" value="InterPro"/>
</dbReference>
<dbReference type="GeneID" id="96003441"/>
<evidence type="ECO:0000256" key="3">
    <source>
        <dbReference type="ARBA" id="ARBA00012146"/>
    </source>
</evidence>
<keyword evidence="5" id="KW-0378">Hydrolase</keyword>
<evidence type="ECO:0000256" key="6">
    <source>
        <dbReference type="ARBA" id="ARBA00022842"/>
    </source>
</evidence>
<dbReference type="GO" id="GO:0004427">
    <property type="term" value="F:inorganic diphosphate phosphatase activity"/>
    <property type="evidence" value="ECO:0007669"/>
    <property type="project" value="UniProtKB-EC"/>
</dbReference>
<evidence type="ECO:0000313" key="8">
    <source>
        <dbReference type="EMBL" id="KAL1589162.1"/>
    </source>
</evidence>
<protein>
    <recommendedName>
        <fullName evidence="3">inorganic diphosphatase</fullName>
        <ecNumber evidence="3">3.6.1.1</ecNumber>
    </recommendedName>
</protein>
<evidence type="ECO:0000256" key="5">
    <source>
        <dbReference type="ARBA" id="ARBA00022801"/>
    </source>
</evidence>
<dbReference type="EMBL" id="JAAQHG020000005">
    <property type="protein sequence ID" value="KAL1589162.1"/>
    <property type="molecule type" value="Genomic_DNA"/>
</dbReference>
<dbReference type="Gene3D" id="3.90.80.10">
    <property type="entry name" value="Inorganic pyrophosphatase"/>
    <property type="match status" value="1"/>
</dbReference>